<sequence length="211" mass="24463">MLDVDCALWEWIEIILQKPIYEHLPISASHPVLGTPRRLNKLVFEISKMYMRTQLTEEDLANKERLGIDLTQWEAEDNVANEQVPVCHGDQDRNVKRLYIICARILFIVIEAAGEATNVDDTNDRVRVPIARAMGLILEMDNVTSHISSFPMRWPLRVLSLFVEYDEDLDMIRTCLRRIWSTSACGDVKRNMDGLNRRPGSLAESFMIYRR</sequence>
<keyword evidence="2" id="KW-1185">Reference proteome</keyword>
<reference evidence="1 2" key="1">
    <citation type="journal article" date="2024" name="Commun. Biol.">
        <title>Comparative genomic analysis of thermophilic fungi reveals convergent evolutionary adaptations and gene losses.</title>
        <authorList>
            <person name="Steindorff A.S."/>
            <person name="Aguilar-Pontes M.V."/>
            <person name="Robinson A.J."/>
            <person name="Andreopoulos B."/>
            <person name="LaButti K."/>
            <person name="Kuo A."/>
            <person name="Mondo S."/>
            <person name="Riley R."/>
            <person name="Otillar R."/>
            <person name="Haridas S."/>
            <person name="Lipzen A."/>
            <person name="Grimwood J."/>
            <person name="Schmutz J."/>
            <person name="Clum A."/>
            <person name="Reid I.D."/>
            <person name="Moisan M.C."/>
            <person name="Butler G."/>
            <person name="Nguyen T.T.M."/>
            <person name="Dewar K."/>
            <person name="Conant G."/>
            <person name="Drula E."/>
            <person name="Henrissat B."/>
            <person name="Hansel C."/>
            <person name="Singer S."/>
            <person name="Hutchinson M.I."/>
            <person name="de Vries R.P."/>
            <person name="Natvig D.O."/>
            <person name="Powell A.J."/>
            <person name="Tsang A."/>
            <person name="Grigoriev I.V."/>
        </authorList>
    </citation>
    <scope>NUCLEOTIDE SEQUENCE [LARGE SCALE GENOMIC DNA]</scope>
    <source>
        <strain evidence="1 2">CBS 494.80</strain>
    </source>
</reference>
<gene>
    <name evidence="1" type="ORF">VTL71DRAFT_7060</name>
</gene>
<evidence type="ECO:0000313" key="2">
    <source>
        <dbReference type="Proteomes" id="UP001595075"/>
    </source>
</evidence>
<protein>
    <submittedName>
        <fullName evidence="1">Uncharacterized protein</fullName>
    </submittedName>
</protein>
<evidence type="ECO:0000313" key="1">
    <source>
        <dbReference type="EMBL" id="KAL2061683.1"/>
    </source>
</evidence>
<dbReference type="Proteomes" id="UP001595075">
    <property type="component" value="Unassembled WGS sequence"/>
</dbReference>
<organism evidence="1 2">
    <name type="scientific">Oculimacula yallundae</name>
    <dbReference type="NCBI Taxonomy" id="86028"/>
    <lineage>
        <taxon>Eukaryota</taxon>
        <taxon>Fungi</taxon>
        <taxon>Dikarya</taxon>
        <taxon>Ascomycota</taxon>
        <taxon>Pezizomycotina</taxon>
        <taxon>Leotiomycetes</taxon>
        <taxon>Helotiales</taxon>
        <taxon>Ploettnerulaceae</taxon>
        <taxon>Oculimacula</taxon>
    </lineage>
</organism>
<proteinExistence type="predicted"/>
<comment type="caution">
    <text evidence="1">The sequence shown here is derived from an EMBL/GenBank/DDBJ whole genome shotgun (WGS) entry which is preliminary data.</text>
</comment>
<dbReference type="EMBL" id="JAZHXI010000018">
    <property type="protein sequence ID" value="KAL2061683.1"/>
    <property type="molecule type" value="Genomic_DNA"/>
</dbReference>
<accession>A0ABR4BVP1</accession>
<name>A0ABR4BVP1_9HELO</name>